<dbReference type="InterPro" id="IPR052017">
    <property type="entry name" value="TSUP"/>
</dbReference>
<feature type="transmembrane region" description="Helical" evidence="8">
    <location>
        <begin position="231"/>
        <end position="248"/>
    </location>
</feature>
<feature type="transmembrane region" description="Helical" evidence="8">
    <location>
        <begin position="34"/>
        <end position="61"/>
    </location>
</feature>
<feature type="transmembrane region" description="Helical" evidence="8">
    <location>
        <begin position="73"/>
        <end position="95"/>
    </location>
</feature>
<dbReference type="RefSeq" id="WP_105734960.1">
    <property type="nucleotide sequence ID" value="NZ_PVBT01000004.1"/>
</dbReference>
<gene>
    <name evidence="9" type="ORF">C5750_16335</name>
</gene>
<keyword evidence="3" id="KW-0813">Transport</keyword>
<dbReference type="InterPro" id="IPR002781">
    <property type="entry name" value="TM_pro_TauE-like"/>
</dbReference>
<evidence type="ECO:0000256" key="3">
    <source>
        <dbReference type="ARBA" id="ARBA00022448"/>
    </source>
</evidence>
<comment type="caution">
    <text evidence="9">The sequence shown here is derived from an EMBL/GenBank/DDBJ whole genome shotgun (WGS) entry which is preliminary data.</text>
</comment>
<evidence type="ECO:0000256" key="8">
    <source>
        <dbReference type="RuleBase" id="RU363041"/>
    </source>
</evidence>
<accession>A0A2S9JHH1</accession>
<name>A0A2S9JHH1_9HYPH</name>
<organism evidence="9 10">
    <name type="scientific">Phyllobacterium myrsinacearum</name>
    <dbReference type="NCBI Taxonomy" id="28101"/>
    <lineage>
        <taxon>Bacteria</taxon>
        <taxon>Pseudomonadati</taxon>
        <taxon>Pseudomonadota</taxon>
        <taxon>Alphaproteobacteria</taxon>
        <taxon>Hyphomicrobiales</taxon>
        <taxon>Phyllobacteriaceae</taxon>
        <taxon>Phyllobacterium</taxon>
    </lineage>
</organism>
<keyword evidence="4 8" id="KW-1003">Cell membrane</keyword>
<dbReference type="GO" id="GO:0005886">
    <property type="term" value="C:plasma membrane"/>
    <property type="evidence" value="ECO:0007669"/>
    <property type="project" value="UniProtKB-SubCell"/>
</dbReference>
<dbReference type="OrthoDB" id="9800873at2"/>
<keyword evidence="10" id="KW-1185">Reference proteome</keyword>
<proteinExistence type="inferred from homology"/>
<keyword evidence="6 8" id="KW-1133">Transmembrane helix</keyword>
<dbReference type="Pfam" id="PF01925">
    <property type="entry name" value="TauE"/>
    <property type="match status" value="1"/>
</dbReference>
<comment type="similarity">
    <text evidence="2 8">Belongs to the 4-toluene sulfonate uptake permease (TSUP) (TC 2.A.102) family.</text>
</comment>
<comment type="subcellular location">
    <subcellularLocation>
        <location evidence="1 8">Cell membrane</location>
        <topology evidence="1 8">Multi-pass membrane protein</topology>
    </subcellularLocation>
</comment>
<feature type="transmembrane region" description="Helical" evidence="8">
    <location>
        <begin position="132"/>
        <end position="157"/>
    </location>
</feature>
<dbReference type="AlphaFoldDB" id="A0A2S9JHH1"/>
<evidence type="ECO:0000256" key="1">
    <source>
        <dbReference type="ARBA" id="ARBA00004651"/>
    </source>
</evidence>
<protein>
    <recommendedName>
        <fullName evidence="8">Probable membrane transporter protein</fullName>
    </recommendedName>
</protein>
<feature type="transmembrane region" description="Helical" evidence="8">
    <location>
        <begin position="101"/>
        <end position="120"/>
    </location>
</feature>
<feature type="transmembrane region" description="Helical" evidence="8">
    <location>
        <begin position="169"/>
        <end position="189"/>
    </location>
</feature>
<dbReference type="PANTHER" id="PTHR30269">
    <property type="entry name" value="TRANSMEMBRANE PROTEIN YFCA"/>
    <property type="match status" value="1"/>
</dbReference>
<keyword evidence="5 8" id="KW-0812">Transmembrane</keyword>
<sequence length="249" mass="25726">MLDLSAASLLMIALTFFLAGMVKGVTGMGLPTVAMGILGTIMPPAGAAALLLVPSFVTNLLQLLSGPSFTALALRLWAMMLTILLGTIAGAWLMANDTAGWTTMGLGAALMLYAGFSLAARQLSVPRSLEPFLSPLIGIVTGVITGATGVFVIPAVPYLQALGLTKDDLIQALGLSFTVSTVALAIGLSSGGALQFDSMSTSALALAPALLGMWCGQKVRNAISPATFRRWFLVCLLLLGLELVVKPLF</sequence>
<dbReference type="EMBL" id="PVBT01000004">
    <property type="protein sequence ID" value="PRD52451.1"/>
    <property type="molecule type" value="Genomic_DNA"/>
</dbReference>
<evidence type="ECO:0000313" key="10">
    <source>
        <dbReference type="Proteomes" id="UP000238563"/>
    </source>
</evidence>
<feature type="transmembrane region" description="Helical" evidence="8">
    <location>
        <begin position="201"/>
        <end position="219"/>
    </location>
</feature>
<evidence type="ECO:0000256" key="7">
    <source>
        <dbReference type="ARBA" id="ARBA00023136"/>
    </source>
</evidence>
<dbReference type="PANTHER" id="PTHR30269:SF32">
    <property type="entry name" value="MEMBRANE TRANSPORTER PROTEIN-RELATED"/>
    <property type="match status" value="1"/>
</dbReference>
<keyword evidence="7 8" id="KW-0472">Membrane</keyword>
<dbReference type="Proteomes" id="UP000238563">
    <property type="component" value="Unassembled WGS sequence"/>
</dbReference>
<evidence type="ECO:0000256" key="5">
    <source>
        <dbReference type="ARBA" id="ARBA00022692"/>
    </source>
</evidence>
<evidence type="ECO:0000313" key="9">
    <source>
        <dbReference type="EMBL" id="PRD52451.1"/>
    </source>
</evidence>
<evidence type="ECO:0000256" key="4">
    <source>
        <dbReference type="ARBA" id="ARBA00022475"/>
    </source>
</evidence>
<evidence type="ECO:0000256" key="2">
    <source>
        <dbReference type="ARBA" id="ARBA00009142"/>
    </source>
</evidence>
<evidence type="ECO:0000256" key="6">
    <source>
        <dbReference type="ARBA" id="ARBA00022989"/>
    </source>
</evidence>
<reference evidence="9 10" key="1">
    <citation type="submission" date="2018-02" db="EMBL/GenBank/DDBJ databases">
        <title>The draft genome of Phyllobacterium myrsinacearum DSM5892.</title>
        <authorList>
            <person name="Li L."/>
            <person name="Liu L."/>
            <person name="Zhang X."/>
            <person name="Wang T."/>
        </authorList>
    </citation>
    <scope>NUCLEOTIDE SEQUENCE [LARGE SCALE GENOMIC DNA]</scope>
    <source>
        <strain evidence="9 10">DSM 5892</strain>
    </source>
</reference>